<dbReference type="Proteomes" id="UP000294530">
    <property type="component" value="Unassembled WGS sequence"/>
</dbReference>
<reference evidence="2 3" key="1">
    <citation type="journal article" date="2021" name="Genome Biol.">
        <title>AFLAP: assembly-free linkage analysis pipeline using k-mers from genome sequencing data.</title>
        <authorList>
            <person name="Fletcher K."/>
            <person name="Zhang L."/>
            <person name="Gil J."/>
            <person name="Han R."/>
            <person name="Cavanaugh K."/>
            <person name="Michelmore R."/>
        </authorList>
    </citation>
    <scope>NUCLEOTIDE SEQUENCE [LARGE SCALE GENOMIC DNA]</scope>
    <source>
        <strain evidence="2 3">SF5</strain>
    </source>
</reference>
<evidence type="ECO:0000313" key="2">
    <source>
        <dbReference type="EMBL" id="TDH69873.1"/>
    </source>
</evidence>
<name>A0A976FN76_BRELC</name>
<proteinExistence type="predicted"/>
<organism evidence="2 3">
    <name type="scientific">Bremia lactucae</name>
    <name type="common">Lettuce downy mildew</name>
    <dbReference type="NCBI Taxonomy" id="4779"/>
    <lineage>
        <taxon>Eukaryota</taxon>
        <taxon>Sar</taxon>
        <taxon>Stramenopiles</taxon>
        <taxon>Oomycota</taxon>
        <taxon>Peronosporomycetes</taxon>
        <taxon>Peronosporales</taxon>
        <taxon>Peronosporaceae</taxon>
        <taxon>Bremia</taxon>
    </lineage>
</organism>
<accession>A0A976FN76</accession>
<sequence>MMDSTINSNTPSPRPDATAQGNDKRSGVVALLNRNLGLRPHRSRRGFASGKARLFLKIDADCATTGDGLPLTGQSTPASSSSCCSSDVVPWWEVEYQCPPPGHLGAHVVPVSAENQVEAVSAPVDGTTTSIKSDVHASNEHKINAIRTGLVLTETPERARRGTHSKLTAIRTSAPCLLVDGSPSQKRKMRPDNPTDCEADLFSTPLAKALKRFHASSSKNQAVLPNTPSTLVQPLTQIGISRSSPLAALTSTEEDNRASGRI</sequence>
<evidence type="ECO:0000256" key="1">
    <source>
        <dbReference type="SAM" id="MobiDB-lite"/>
    </source>
</evidence>
<feature type="compositionally biased region" description="Polar residues" evidence="1">
    <location>
        <begin position="1"/>
        <end position="11"/>
    </location>
</feature>
<keyword evidence="3" id="KW-1185">Reference proteome</keyword>
<evidence type="ECO:0000313" key="3">
    <source>
        <dbReference type="Proteomes" id="UP000294530"/>
    </source>
</evidence>
<dbReference type="EMBL" id="SHOA02000008">
    <property type="protein sequence ID" value="TDH69873.1"/>
    <property type="molecule type" value="Genomic_DNA"/>
</dbReference>
<dbReference type="AlphaFoldDB" id="A0A976FN76"/>
<feature type="region of interest" description="Disordered" evidence="1">
    <location>
        <begin position="1"/>
        <end position="25"/>
    </location>
</feature>
<protein>
    <submittedName>
        <fullName evidence="2">Uncharacterized protein</fullName>
    </submittedName>
</protein>
<dbReference type="OrthoDB" id="166751at2759"/>
<gene>
    <name evidence="2" type="ORF">CCR75_005641</name>
</gene>
<dbReference type="RefSeq" id="XP_067819372.1">
    <property type="nucleotide sequence ID" value="XM_067963719.1"/>
</dbReference>
<dbReference type="KEGG" id="blac:94349390"/>
<comment type="caution">
    <text evidence="2">The sequence shown here is derived from an EMBL/GenBank/DDBJ whole genome shotgun (WGS) entry which is preliminary data.</text>
</comment>
<dbReference type="GeneID" id="94349390"/>